<protein>
    <submittedName>
        <fullName evidence="2">Uncharacterized protein</fullName>
    </submittedName>
</protein>
<evidence type="ECO:0000256" key="1">
    <source>
        <dbReference type="SAM" id="MobiDB-lite"/>
    </source>
</evidence>
<feature type="compositionally biased region" description="Polar residues" evidence="1">
    <location>
        <begin position="103"/>
        <end position="113"/>
    </location>
</feature>
<keyword evidence="3" id="KW-1185">Reference proteome</keyword>
<dbReference type="Proteomes" id="UP000716291">
    <property type="component" value="Unassembled WGS sequence"/>
</dbReference>
<dbReference type="EMBL" id="JAANQT010000175">
    <property type="protein sequence ID" value="KAG1313640.1"/>
    <property type="molecule type" value="Genomic_DNA"/>
</dbReference>
<gene>
    <name evidence="2" type="ORF">G6F64_002089</name>
</gene>
<feature type="region of interest" description="Disordered" evidence="1">
    <location>
        <begin position="100"/>
        <end position="136"/>
    </location>
</feature>
<name>A0A9P6XGY5_RHIOR</name>
<accession>A0A9P6XGY5</accession>
<evidence type="ECO:0000313" key="2">
    <source>
        <dbReference type="EMBL" id="KAG1313640.1"/>
    </source>
</evidence>
<proteinExistence type="predicted"/>
<dbReference type="AlphaFoldDB" id="A0A9P6XGY5"/>
<sequence length="136" mass="15396">MDEVTIPSLSESTKPLCDNIFDVQRNELFDVLESLKTAFWSDSVDVPSSEPVTIDLPPAAEPVVLDLPLSTNTELAEDKATEAKKDLLLPVVYKRRVPDWNENDTLSTEQSEPSYKRPRLSRSEQRKQEDGTLLKH</sequence>
<dbReference type="OrthoDB" id="2270197at2759"/>
<comment type="caution">
    <text evidence="2">The sequence shown here is derived from an EMBL/GenBank/DDBJ whole genome shotgun (WGS) entry which is preliminary data.</text>
</comment>
<feature type="compositionally biased region" description="Basic and acidic residues" evidence="1">
    <location>
        <begin position="121"/>
        <end position="136"/>
    </location>
</feature>
<organism evidence="2 3">
    <name type="scientific">Rhizopus oryzae</name>
    <name type="common">Mucormycosis agent</name>
    <name type="synonym">Rhizopus arrhizus var. delemar</name>
    <dbReference type="NCBI Taxonomy" id="64495"/>
    <lineage>
        <taxon>Eukaryota</taxon>
        <taxon>Fungi</taxon>
        <taxon>Fungi incertae sedis</taxon>
        <taxon>Mucoromycota</taxon>
        <taxon>Mucoromycotina</taxon>
        <taxon>Mucoromycetes</taxon>
        <taxon>Mucorales</taxon>
        <taxon>Mucorineae</taxon>
        <taxon>Rhizopodaceae</taxon>
        <taxon>Rhizopus</taxon>
    </lineage>
</organism>
<evidence type="ECO:0000313" key="3">
    <source>
        <dbReference type="Proteomes" id="UP000716291"/>
    </source>
</evidence>
<reference evidence="2" key="1">
    <citation type="journal article" date="2020" name="Microb. Genom.">
        <title>Genetic diversity of clinical and environmental Mucorales isolates obtained from an investigation of mucormycosis cases among solid organ transplant recipients.</title>
        <authorList>
            <person name="Nguyen M.H."/>
            <person name="Kaul D."/>
            <person name="Muto C."/>
            <person name="Cheng S.J."/>
            <person name="Richter R.A."/>
            <person name="Bruno V.M."/>
            <person name="Liu G."/>
            <person name="Beyhan S."/>
            <person name="Sundermann A.J."/>
            <person name="Mounaud S."/>
            <person name="Pasculle A.W."/>
            <person name="Nierman W.C."/>
            <person name="Driscoll E."/>
            <person name="Cumbie R."/>
            <person name="Clancy C.J."/>
            <person name="Dupont C.L."/>
        </authorList>
    </citation>
    <scope>NUCLEOTIDE SEQUENCE</scope>
    <source>
        <strain evidence="2">GL11</strain>
    </source>
</reference>